<dbReference type="GO" id="GO:0006032">
    <property type="term" value="P:chitin catabolic process"/>
    <property type="evidence" value="ECO:0007669"/>
    <property type="project" value="UniProtKB-KW"/>
</dbReference>
<dbReference type="Gene3D" id="3.10.50.10">
    <property type="match status" value="1"/>
</dbReference>
<dbReference type="Proteomes" id="UP000237947">
    <property type="component" value="Chromosome"/>
</dbReference>
<dbReference type="SUPFAM" id="SSF54556">
    <property type="entry name" value="Chitinase insertion domain"/>
    <property type="match status" value="1"/>
</dbReference>
<dbReference type="GO" id="GO:0008843">
    <property type="term" value="F:endochitinase activity"/>
    <property type="evidence" value="ECO:0007669"/>
    <property type="project" value="UniProtKB-EC"/>
</dbReference>
<evidence type="ECO:0000256" key="1">
    <source>
        <dbReference type="ARBA" id="ARBA00000822"/>
    </source>
</evidence>
<dbReference type="Pfam" id="PF00704">
    <property type="entry name" value="Glyco_hydro_18"/>
    <property type="match status" value="1"/>
</dbReference>
<dbReference type="InterPro" id="IPR017853">
    <property type="entry name" value="GH"/>
</dbReference>
<dbReference type="Gene3D" id="3.20.20.80">
    <property type="entry name" value="Glycosidases"/>
    <property type="match status" value="1"/>
</dbReference>
<accession>A0A2S0KPR0</accession>
<keyword evidence="4" id="KW-0119">Carbohydrate metabolism</keyword>
<feature type="domain" description="GH18" evidence="8">
    <location>
        <begin position="1"/>
        <end position="340"/>
    </location>
</feature>
<keyword evidence="4" id="KW-0624">Polysaccharide degradation</keyword>
<keyword evidence="5 6" id="KW-0326">Glycosidase</keyword>
<protein>
    <recommendedName>
        <fullName evidence="2">chitinase</fullName>
        <ecNumber evidence="2">3.2.1.14</ecNumber>
    </recommendedName>
</protein>
<keyword evidence="4" id="KW-0146">Chitin degradation</keyword>
<dbReference type="PANTHER" id="PTHR11177:SF317">
    <property type="entry name" value="CHITINASE 12-RELATED"/>
    <property type="match status" value="1"/>
</dbReference>
<dbReference type="InterPro" id="IPR001223">
    <property type="entry name" value="Glyco_hydro18_cat"/>
</dbReference>
<dbReference type="InterPro" id="IPR011583">
    <property type="entry name" value="Chitinase_II/V-like_cat"/>
</dbReference>
<evidence type="ECO:0000256" key="5">
    <source>
        <dbReference type="ARBA" id="ARBA00023295"/>
    </source>
</evidence>
<dbReference type="EMBL" id="CP027226">
    <property type="protein sequence ID" value="AVM43013.1"/>
    <property type="molecule type" value="Genomic_DNA"/>
</dbReference>
<dbReference type="AlphaFoldDB" id="A0A2S0KPR0"/>
<dbReference type="SMART" id="SM00636">
    <property type="entry name" value="Glyco_18"/>
    <property type="match status" value="1"/>
</dbReference>
<dbReference type="GO" id="GO:0008061">
    <property type="term" value="F:chitin binding"/>
    <property type="evidence" value="ECO:0007669"/>
    <property type="project" value="InterPro"/>
</dbReference>
<keyword evidence="3 6" id="KW-0378">Hydrolase</keyword>
<evidence type="ECO:0000256" key="2">
    <source>
        <dbReference type="ARBA" id="ARBA00012729"/>
    </source>
</evidence>
<dbReference type="PANTHER" id="PTHR11177">
    <property type="entry name" value="CHITINASE"/>
    <property type="match status" value="1"/>
</dbReference>
<gene>
    <name evidence="9" type="ORF">C5Q98_07230</name>
</gene>
<reference evidence="10" key="1">
    <citation type="submission" date="2018-02" db="EMBL/GenBank/DDBJ databases">
        <authorList>
            <person name="Holder M.E."/>
            <person name="Ajami N.J."/>
            <person name="Petrosino J.F."/>
        </authorList>
    </citation>
    <scope>NUCLEOTIDE SEQUENCE [LARGE SCALE GENOMIC DNA]</scope>
    <source>
        <strain evidence="10">CCUG 47711</strain>
    </source>
</reference>
<dbReference type="GO" id="GO:0005975">
    <property type="term" value="P:carbohydrate metabolic process"/>
    <property type="evidence" value="ECO:0007669"/>
    <property type="project" value="InterPro"/>
</dbReference>
<evidence type="ECO:0000256" key="3">
    <source>
        <dbReference type="ARBA" id="ARBA00022801"/>
    </source>
</evidence>
<evidence type="ECO:0000256" key="4">
    <source>
        <dbReference type="ARBA" id="ARBA00023024"/>
    </source>
</evidence>
<organism evidence="9 10">
    <name type="scientific">Fastidiosipila sanguinis</name>
    <dbReference type="NCBI Taxonomy" id="236753"/>
    <lineage>
        <taxon>Bacteria</taxon>
        <taxon>Bacillati</taxon>
        <taxon>Bacillota</taxon>
        <taxon>Clostridia</taxon>
        <taxon>Eubacteriales</taxon>
        <taxon>Oscillospiraceae</taxon>
        <taxon>Fastidiosipila</taxon>
    </lineage>
</organism>
<evidence type="ECO:0000259" key="8">
    <source>
        <dbReference type="PROSITE" id="PS51910"/>
    </source>
</evidence>
<dbReference type="InterPro" id="IPR029070">
    <property type="entry name" value="Chitinase_insertion_sf"/>
</dbReference>
<dbReference type="RefSeq" id="WP_106012960.1">
    <property type="nucleotide sequence ID" value="NZ_CP027226.1"/>
</dbReference>
<evidence type="ECO:0000256" key="6">
    <source>
        <dbReference type="RuleBase" id="RU000489"/>
    </source>
</evidence>
<dbReference type="PROSITE" id="PS01095">
    <property type="entry name" value="GH18_1"/>
    <property type="match status" value="1"/>
</dbReference>
<dbReference type="PROSITE" id="PS51910">
    <property type="entry name" value="GH18_2"/>
    <property type="match status" value="1"/>
</dbReference>
<evidence type="ECO:0000313" key="9">
    <source>
        <dbReference type="EMBL" id="AVM43013.1"/>
    </source>
</evidence>
<keyword evidence="10" id="KW-1185">Reference proteome</keyword>
<name>A0A2S0KPR0_9FIRM</name>
<dbReference type="InterPro" id="IPR001579">
    <property type="entry name" value="Glyco_hydro_18_chit_AS"/>
</dbReference>
<sequence length="340" mass="38726">MKEFTAYCPNAQIPFLTAKHLKQFDRLNLAFVVLKDGKLSFDNLNNISHLPRIREANPNLKVLMSVGGAGAAGFSSMAMTSAGREDFAKQCLNNCIEYGLDGMDLDWEFPGSVYEGMDSSPKDKENFTHLLRTIRETFDKYEKTSSKHLELTIAAGVGQWFIDQTEVPEFTKYLDHVFLMTYDLRGFGQEETGHHTTLYTKENDIYRMSADSGIQAWLDLGVPAEKIHIGAGFYSHMWTNVNQDNNGLLQVGEGGGGFGPNYDELRYEYVNKNGYVRYWDDEAKVPWLFDGSTFISYDDAESVIYKCEYAKEHDLGGLFFWRYLDDPDNELIDAIEENLN</sequence>
<dbReference type="InterPro" id="IPR050314">
    <property type="entry name" value="Glycosyl_Hydrlase_18"/>
</dbReference>
<dbReference type="KEGG" id="fsa:C5Q98_07230"/>
<evidence type="ECO:0000313" key="10">
    <source>
        <dbReference type="Proteomes" id="UP000237947"/>
    </source>
</evidence>
<comment type="similarity">
    <text evidence="7">Belongs to the glycosyl hydrolase 18 family.</text>
</comment>
<dbReference type="SUPFAM" id="SSF51445">
    <property type="entry name" value="(Trans)glycosidases"/>
    <property type="match status" value="1"/>
</dbReference>
<proteinExistence type="inferred from homology"/>
<evidence type="ECO:0000256" key="7">
    <source>
        <dbReference type="RuleBase" id="RU004453"/>
    </source>
</evidence>
<dbReference type="OrthoDB" id="9812811at2"/>
<comment type="catalytic activity">
    <reaction evidence="1">
        <text>Random endo-hydrolysis of N-acetyl-beta-D-glucosaminide (1-&gt;4)-beta-linkages in chitin and chitodextrins.</text>
        <dbReference type="EC" id="3.2.1.14"/>
    </reaction>
</comment>
<dbReference type="EC" id="3.2.1.14" evidence="2"/>